<gene>
    <name evidence="3" type="ORF">FNF28_07302</name>
</gene>
<evidence type="ECO:0000313" key="4">
    <source>
        <dbReference type="Proteomes" id="UP000324907"/>
    </source>
</evidence>
<feature type="transmembrane region" description="Helical" evidence="2">
    <location>
        <begin position="361"/>
        <end position="383"/>
    </location>
</feature>
<dbReference type="AlphaFoldDB" id="A0A5A8CBX9"/>
<feature type="transmembrane region" description="Helical" evidence="2">
    <location>
        <begin position="47"/>
        <end position="67"/>
    </location>
</feature>
<feature type="transmembrane region" description="Helical" evidence="2">
    <location>
        <begin position="329"/>
        <end position="345"/>
    </location>
</feature>
<organism evidence="3 4">
    <name type="scientific">Cafeteria roenbergensis</name>
    <name type="common">Marine flagellate</name>
    <dbReference type="NCBI Taxonomy" id="33653"/>
    <lineage>
        <taxon>Eukaryota</taxon>
        <taxon>Sar</taxon>
        <taxon>Stramenopiles</taxon>
        <taxon>Bigyra</taxon>
        <taxon>Opalozoa</taxon>
        <taxon>Bicosoecida</taxon>
        <taxon>Cafeteriaceae</taxon>
        <taxon>Cafeteria</taxon>
    </lineage>
</organism>
<evidence type="ECO:0000313" key="3">
    <source>
        <dbReference type="EMBL" id="KAA0150034.1"/>
    </source>
</evidence>
<comment type="caution">
    <text evidence="3">The sequence shown here is derived from an EMBL/GenBank/DDBJ whole genome shotgun (WGS) entry which is preliminary data.</text>
</comment>
<keyword evidence="2" id="KW-0472">Membrane</keyword>
<dbReference type="EMBL" id="VLTL01000237">
    <property type="protein sequence ID" value="KAA0150034.1"/>
    <property type="molecule type" value="Genomic_DNA"/>
</dbReference>
<feature type="compositionally biased region" description="Acidic residues" evidence="1">
    <location>
        <begin position="566"/>
        <end position="580"/>
    </location>
</feature>
<evidence type="ECO:0000256" key="1">
    <source>
        <dbReference type="SAM" id="MobiDB-lite"/>
    </source>
</evidence>
<keyword evidence="2" id="KW-0812">Transmembrane</keyword>
<reference evidence="3 4" key="1">
    <citation type="submission" date="2019-07" db="EMBL/GenBank/DDBJ databases">
        <title>Genomes of Cafeteria roenbergensis.</title>
        <authorList>
            <person name="Fischer M.G."/>
            <person name="Hackl T."/>
            <person name="Roman M."/>
        </authorList>
    </citation>
    <scope>NUCLEOTIDE SEQUENCE [LARGE SCALE GENOMIC DNA]</scope>
    <source>
        <strain evidence="3 4">RCC970-E3</strain>
    </source>
</reference>
<proteinExistence type="predicted"/>
<feature type="transmembrane region" description="Helical" evidence="2">
    <location>
        <begin position="142"/>
        <end position="164"/>
    </location>
</feature>
<dbReference type="Proteomes" id="UP000324907">
    <property type="component" value="Unassembled WGS sequence"/>
</dbReference>
<sequence length="603" mass="64638">MPCDPKAACLGRNVCAEGYQGERCGECLPGKYYRSNGACIQCPDNVWLFPVLFAMLVIVAACGAYVLHRLDTQVEGFGTALFVAVDHMQVLSILAKTRVKWPSFLADLLSWLSVFQFNIDIVGLDCAMPELGYEMRWLGTELLPIAFLVIFGLLHAVLWLYKGLCMGQNRIRRNDHLSSLISTSVLLFYVLYLQVTRTAFDALNCMSLDPPVVAVAALVFGRVPSFQLACIMLILFVAFTMNARSVPYMSDARRREVVLQHRAKVREGDKMHKTIAHTYQRAIADRSIASRVRSTGLSAMASAATAADARRARLVFAARWSGDPNNMETVLLFVSMLIALTGILMESGETSFQYVAVQRDLIAYAAMVLLVVAVLYAFGVVAVEVFATFLRGSASGGCSCCSSANTVPKGDTGKPAKHGKDALVVKRAKGKGKGKGGSPQRTADPTDLEPVLREMEREALAALSPGLSGDGSGFHVNPMAAEAFDVSAAGDDLDAIISADTAPTAAQWAVVRKHAEKVVGSMTELQAVIDDLKEKQAARKRHQAAKRGGARAGRSPLARSAGGSGDDFDDDELDSGDSVDDSSVAPSSGRAAAGRSSLLGRVA</sequence>
<feature type="compositionally biased region" description="Basic residues" evidence="1">
    <location>
        <begin position="538"/>
        <end position="549"/>
    </location>
</feature>
<feature type="transmembrane region" description="Helical" evidence="2">
    <location>
        <begin position="176"/>
        <end position="195"/>
    </location>
</feature>
<dbReference type="PANTHER" id="PTHR11319">
    <property type="entry name" value="G PROTEIN-COUPLED RECEPTOR-RELATED"/>
    <property type="match status" value="1"/>
</dbReference>
<keyword evidence="2" id="KW-1133">Transmembrane helix</keyword>
<feature type="compositionally biased region" description="Low complexity" evidence="1">
    <location>
        <begin position="581"/>
        <end position="603"/>
    </location>
</feature>
<dbReference type="CDD" id="cd00055">
    <property type="entry name" value="EGF_Lam"/>
    <property type="match status" value="1"/>
</dbReference>
<dbReference type="InterPro" id="IPR002049">
    <property type="entry name" value="LE_dom"/>
</dbReference>
<feature type="transmembrane region" description="Helical" evidence="2">
    <location>
        <begin position="215"/>
        <end position="239"/>
    </location>
</feature>
<name>A0A5A8CBX9_CAFRO</name>
<accession>A0A5A8CBX9</accession>
<evidence type="ECO:0000256" key="2">
    <source>
        <dbReference type="SAM" id="Phobius"/>
    </source>
</evidence>
<dbReference type="PANTHER" id="PTHR11319:SF35">
    <property type="entry name" value="OUTER MEMBRANE PROTEIN PMPC-RELATED"/>
    <property type="match status" value="1"/>
</dbReference>
<feature type="region of interest" description="Disordered" evidence="1">
    <location>
        <begin position="428"/>
        <end position="448"/>
    </location>
</feature>
<protein>
    <submittedName>
        <fullName evidence="3">Uncharacterized protein</fullName>
    </submittedName>
</protein>
<feature type="region of interest" description="Disordered" evidence="1">
    <location>
        <begin position="534"/>
        <end position="603"/>
    </location>
</feature>